<dbReference type="EMBL" id="JAUOPU010000008">
    <property type="protein sequence ID" value="MDO6542897.1"/>
    <property type="molecule type" value="Genomic_DNA"/>
</dbReference>
<organism evidence="1 2">
    <name type="scientific">Photobacterium sanguinicancri</name>
    <dbReference type="NCBI Taxonomy" id="875932"/>
    <lineage>
        <taxon>Bacteria</taxon>
        <taxon>Pseudomonadati</taxon>
        <taxon>Pseudomonadota</taxon>
        <taxon>Gammaproteobacteria</taxon>
        <taxon>Vibrionales</taxon>
        <taxon>Vibrionaceae</taxon>
        <taxon>Photobacterium</taxon>
    </lineage>
</organism>
<reference evidence="1" key="1">
    <citation type="submission" date="2023-07" db="EMBL/GenBank/DDBJ databases">
        <title>Genome content predicts the carbon catabolic preferences of heterotrophic bacteria.</title>
        <authorList>
            <person name="Gralka M."/>
        </authorList>
    </citation>
    <scope>NUCLEOTIDE SEQUENCE</scope>
    <source>
        <strain evidence="1">G2M05</strain>
    </source>
</reference>
<gene>
    <name evidence="1" type="ORF">Q4568_10150</name>
</gene>
<comment type="caution">
    <text evidence="1">The sequence shown here is derived from an EMBL/GenBank/DDBJ whole genome shotgun (WGS) entry which is preliminary data.</text>
</comment>
<dbReference type="RefSeq" id="WP_303499405.1">
    <property type="nucleotide sequence ID" value="NZ_JAUOPU010000008.1"/>
</dbReference>
<accession>A0AAW7Y7B6</accession>
<protein>
    <recommendedName>
        <fullName evidence="3">ATPase</fullName>
    </recommendedName>
</protein>
<evidence type="ECO:0000313" key="1">
    <source>
        <dbReference type="EMBL" id="MDO6542897.1"/>
    </source>
</evidence>
<dbReference type="PROSITE" id="PS51257">
    <property type="entry name" value="PROKAR_LIPOPROTEIN"/>
    <property type="match status" value="1"/>
</dbReference>
<name>A0AAW7Y7B6_9GAMM</name>
<dbReference type="AlphaFoldDB" id="A0AAW7Y7B6"/>
<evidence type="ECO:0000313" key="2">
    <source>
        <dbReference type="Proteomes" id="UP001170624"/>
    </source>
</evidence>
<evidence type="ECO:0008006" key="3">
    <source>
        <dbReference type="Google" id="ProtNLM"/>
    </source>
</evidence>
<dbReference type="Proteomes" id="UP001170624">
    <property type="component" value="Unassembled WGS sequence"/>
</dbReference>
<proteinExistence type="predicted"/>
<sequence>MNKSIFFIFVGLFLSACSNTSFENKVEYKKIQEKLEFNIVDESKALDQVDDFFKKIKDKNKKTNIVISYKIDKSFFVDKVSRSLKSKMFDMNAVKKIVTDDDDQKDILISATYFVVADKKCGILEISSAAQYKFGCSSEYNRALSILNAPVK</sequence>